<dbReference type="RefSeq" id="XP_003138564.1">
    <property type="nucleotide sequence ID" value="XM_003138516.1"/>
</dbReference>
<dbReference type="GeneID" id="9940368"/>
<organism evidence="1">
    <name type="scientific">Loa loa</name>
    <name type="common">Eye worm</name>
    <name type="synonym">Filaria loa</name>
    <dbReference type="NCBI Taxonomy" id="7209"/>
    <lineage>
        <taxon>Eukaryota</taxon>
        <taxon>Metazoa</taxon>
        <taxon>Ecdysozoa</taxon>
        <taxon>Nematoda</taxon>
        <taxon>Chromadorea</taxon>
        <taxon>Rhabditida</taxon>
        <taxon>Spirurina</taxon>
        <taxon>Spiruromorpha</taxon>
        <taxon>Filarioidea</taxon>
        <taxon>Onchocercidae</taxon>
        <taxon>Loa</taxon>
    </lineage>
</organism>
<protein>
    <submittedName>
        <fullName evidence="1">Uncharacterized protein</fullName>
    </submittedName>
</protein>
<dbReference type="KEGG" id="loa:LOAG_02979"/>
<dbReference type="AlphaFoldDB" id="A0A1S0U5Y6"/>
<dbReference type="InParanoid" id="A0A1S0U5Y6"/>
<sequence length="80" mass="9274">MLWMLEILEYWKKVNKFGMRSHCLQGGKEHNDIIWMLVNSGQEDEEDIMEEIPIGYPKIHDMECMSLKPFATAITPAGGF</sequence>
<reference evidence="1" key="1">
    <citation type="submission" date="2012-04" db="EMBL/GenBank/DDBJ databases">
        <title>The Genome Sequence of Loa loa.</title>
        <authorList>
            <consortium name="The Broad Institute Genome Sequencing Platform"/>
            <consortium name="Broad Institute Genome Sequencing Center for Infectious Disease"/>
            <person name="Nutman T.B."/>
            <person name="Fink D.L."/>
            <person name="Russ C."/>
            <person name="Young S."/>
            <person name="Zeng Q."/>
            <person name="Gargeya S."/>
            <person name="Alvarado L."/>
            <person name="Berlin A."/>
            <person name="Chapman S.B."/>
            <person name="Chen Z."/>
            <person name="Freedman E."/>
            <person name="Gellesch M."/>
            <person name="Goldberg J."/>
            <person name="Griggs A."/>
            <person name="Gujja S."/>
            <person name="Heilman E.R."/>
            <person name="Heiman D."/>
            <person name="Howarth C."/>
            <person name="Mehta T."/>
            <person name="Neiman D."/>
            <person name="Pearson M."/>
            <person name="Roberts A."/>
            <person name="Saif S."/>
            <person name="Shea T."/>
            <person name="Shenoy N."/>
            <person name="Sisk P."/>
            <person name="Stolte C."/>
            <person name="Sykes S."/>
            <person name="White J."/>
            <person name="Yandava C."/>
            <person name="Haas B."/>
            <person name="Henn M.R."/>
            <person name="Nusbaum C."/>
            <person name="Birren B."/>
        </authorList>
    </citation>
    <scope>NUCLEOTIDE SEQUENCE [LARGE SCALE GENOMIC DNA]</scope>
</reference>
<name>A0A1S0U5Y6_LOALO</name>
<gene>
    <name evidence="1" type="ORF">LOAG_02979</name>
</gene>
<proteinExistence type="predicted"/>
<evidence type="ECO:0000313" key="1">
    <source>
        <dbReference type="EMBL" id="EFO25504.1"/>
    </source>
</evidence>
<dbReference type="EMBL" id="JH712071">
    <property type="protein sequence ID" value="EFO25504.1"/>
    <property type="molecule type" value="Genomic_DNA"/>
</dbReference>
<accession>A0A1S0U5Y6</accession>
<dbReference type="CTD" id="9940368"/>